<dbReference type="PANTHER" id="PTHR12599">
    <property type="entry name" value="PTERIN-4-ALPHA-CARBINOLAMINE DEHYDRATASE"/>
    <property type="match status" value="1"/>
</dbReference>
<dbReference type="PANTHER" id="PTHR12599:SF0">
    <property type="entry name" value="PTERIN-4-ALPHA-CARBINOLAMINE DEHYDRATASE"/>
    <property type="match status" value="1"/>
</dbReference>
<reference evidence="5 6" key="1">
    <citation type="submission" date="2018-03" db="EMBL/GenBank/DDBJ databases">
        <title>Genome sequencing of Melaminivora sp.</title>
        <authorList>
            <person name="Kim S.-J."/>
            <person name="Heo J."/>
            <person name="Ahn J.-H."/>
            <person name="Kwon S.-W."/>
        </authorList>
    </citation>
    <scope>NUCLEOTIDE SEQUENCE [LARGE SCALE GENOMIC DNA]</scope>
    <source>
        <strain evidence="5 6">SC2-9</strain>
    </source>
</reference>
<dbReference type="SUPFAM" id="SSF55248">
    <property type="entry name" value="PCD-like"/>
    <property type="match status" value="1"/>
</dbReference>
<organism evidence="5 6">
    <name type="scientific">Melaminivora suipulveris</name>
    <dbReference type="NCBI Taxonomy" id="2109913"/>
    <lineage>
        <taxon>Bacteria</taxon>
        <taxon>Pseudomonadati</taxon>
        <taxon>Pseudomonadota</taxon>
        <taxon>Betaproteobacteria</taxon>
        <taxon>Burkholderiales</taxon>
        <taxon>Comamonadaceae</taxon>
        <taxon>Melaminivora</taxon>
    </lineage>
</organism>
<dbReference type="CDD" id="cd00488">
    <property type="entry name" value="PCD_DCoH"/>
    <property type="match status" value="1"/>
</dbReference>
<dbReference type="GO" id="GO:0008124">
    <property type="term" value="F:4-alpha-hydroxytetrahydrobiopterin dehydratase activity"/>
    <property type="evidence" value="ECO:0007669"/>
    <property type="project" value="UniProtKB-UniRule"/>
</dbReference>
<evidence type="ECO:0000256" key="4">
    <source>
        <dbReference type="HAMAP-Rule" id="MF_00434"/>
    </source>
</evidence>
<dbReference type="EMBL" id="CP027667">
    <property type="protein sequence ID" value="AVO48423.1"/>
    <property type="molecule type" value="Genomic_DNA"/>
</dbReference>
<dbReference type="EC" id="4.2.1.96" evidence="4"/>
<dbReference type="OrthoDB" id="9794987at2"/>
<dbReference type="InterPro" id="IPR036428">
    <property type="entry name" value="PCD_sf"/>
</dbReference>
<dbReference type="Pfam" id="PF01329">
    <property type="entry name" value="Pterin_4a"/>
    <property type="match status" value="1"/>
</dbReference>
<dbReference type="NCBIfam" id="NF002017">
    <property type="entry name" value="PRK00823.1-2"/>
    <property type="match status" value="1"/>
</dbReference>
<dbReference type="Proteomes" id="UP000237925">
    <property type="component" value="Chromosome"/>
</dbReference>
<dbReference type="RefSeq" id="WP_106682903.1">
    <property type="nucleotide sequence ID" value="NZ_CP027667.1"/>
</dbReference>
<comment type="similarity">
    <text evidence="2 4">Belongs to the pterin-4-alpha-carbinolamine dehydratase family.</text>
</comment>
<dbReference type="HAMAP" id="MF_00434">
    <property type="entry name" value="Pterin_4_alpha"/>
    <property type="match status" value="1"/>
</dbReference>
<evidence type="ECO:0000313" key="5">
    <source>
        <dbReference type="EMBL" id="AVO48423.1"/>
    </source>
</evidence>
<keyword evidence="3 4" id="KW-0456">Lyase</keyword>
<dbReference type="KEGG" id="mela:C6568_03495"/>
<dbReference type="GO" id="GO:0006729">
    <property type="term" value="P:tetrahydrobiopterin biosynthetic process"/>
    <property type="evidence" value="ECO:0007669"/>
    <property type="project" value="InterPro"/>
</dbReference>
<evidence type="ECO:0000256" key="1">
    <source>
        <dbReference type="ARBA" id="ARBA00001554"/>
    </source>
</evidence>
<evidence type="ECO:0000256" key="3">
    <source>
        <dbReference type="ARBA" id="ARBA00023239"/>
    </source>
</evidence>
<evidence type="ECO:0000256" key="2">
    <source>
        <dbReference type="ARBA" id="ARBA00006472"/>
    </source>
</evidence>
<comment type="catalytic activity">
    <reaction evidence="1 4">
        <text>(4aS,6R)-4a-hydroxy-L-erythro-5,6,7,8-tetrahydrobiopterin = (6R)-L-erythro-6,7-dihydrobiopterin + H2O</text>
        <dbReference type="Rhea" id="RHEA:11920"/>
        <dbReference type="ChEBI" id="CHEBI:15377"/>
        <dbReference type="ChEBI" id="CHEBI:15642"/>
        <dbReference type="ChEBI" id="CHEBI:43120"/>
        <dbReference type="EC" id="4.2.1.96"/>
    </reaction>
</comment>
<dbReference type="Gene3D" id="3.30.1360.20">
    <property type="entry name" value="Transcriptional coactivator/pterin dehydratase"/>
    <property type="match status" value="1"/>
</dbReference>
<sequence>MTANTTAPSSMFPKRDWSGVSRRALSATEVVSQLAALPGWQLSGDGADVAIEKTFRFANYHETLAFVNAVAFIAHAQDHHPDLSVHYNRCAVRWNTHDVGGISATDIDCARRVEALLAQDAAHA</sequence>
<dbReference type="AlphaFoldDB" id="A0A2R3Q9F8"/>
<accession>A0A2R3Q9F8</accession>
<protein>
    <recommendedName>
        <fullName evidence="4">Putative pterin-4-alpha-carbinolamine dehydratase</fullName>
        <shortName evidence="4">PHS</shortName>
        <ecNumber evidence="4">4.2.1.96</ecNumber>
    </recommendedName>
    <alternativeName>
        <fullName evidence="4">4-alpha-hydroxy-tetrahydropterin dehydratase</fullName>
    </alternativeName>
    <alternativeName>
        <fullName evidence="4">Pterin carbinolamine dehydratase</fullName>
        <shortName evidence="4">PCD</shortName>
    </alternativeName>
</protein>
<evidence type="ECO:0000313" key="6">
    <source>
        <dbReference type="Proteomes" id="UP000237925"/>
    </source>
</evidence>
<gene>
    <name evidence="5" type="ORF">C6568_03495</name>
</gene>
<keyword evidence="6" id="KW-1185">Reference proteome</keyword>
<name>A0A2R3Q9F8_9BURK</name>
<proteinExistence type="inferred from homology"/>
<dbReference type="InterPro" id="IPR001533">
    <property type="entry name" value="Pterin_deHydtase"/>
</dbReference>